<dbReference type="AlphaFoldDB" id="A0A6I8MF77"/>
<evidence type="ECO:0000313" key="1">
    <source>
        <dbReference type="EMBL" id="MDT9410218.1"/>
    </source>
</evidence>
<name>A0A6I8MF77_9CORY</name>
<dbReference type="GO" id="GO:0003677">
    <property type="term" value="F:DNA binding"/>
    <property type="evidence" value="ECO:0007669"/>
    <property type="project" value="UniProtKB-KW"/>
</dbReference>
<evidence type="ECO:0000313" key="3">
    <source>
        <dbReference type="Proteomes" id="UP000423525"/>
    </source>
</evidence>
<keyword evidence="2" id="KW-0238">DNA-binding</keyword>
<sequence length="178" mass="20485">MRSRISERQFFRKICDVIAATSADYEEIKSYKEVKNFFAGIQNRLHFATHGNTAAELICLRADHTKPNAGLTNWTGEQPHKGDMSIAKNFLNYAEDQAERKKTLLLDDWMKKTDAWLVFNERHVLHGFGKRSHKQAIAKAQAEWDAYQLRFDAEVNTMDMKAVEAEVKALNRGDHSID</sequence>
<dbReference type="GeneID" id="97330935"/>
<dbReference type="InterPro" id="IPR011204">
    <property type="entry name" value="Virulence_RhuM-like"/>
</dbReference>
<keyword evidence="4" id="KW-1185">Reference proteome</keyword>
<organism evidence="2 3">
    <name type="scientific">Corynebacterium rouxii</name>
    <dbReference type="NCBI Taxonomy" id="2719119"/>
    <lineage>
        <taxon>Bacteria</taxon>
        <taxon>Bacillati</taxon>
        <taxon>Actinomycetota</taxon>
        <taxon>Actinomycetes</taxon>
        <taxon>Mycobacteriales</taxon>
        <taxon>Corynebacteriaceae</taxon>
        <taxon>Corynebacterium</taxon>
    </lineage>
</organism>
<dbReference type="Pfam" id="PF13310">
    <property type="entry name" value="Virulence_RhuM"/>
    <property type="match status" value="1"/>
</dbReference>
<dbReference type="RefSeq" id="WP_232034541.1">
    <property type="nucleotide sequence ID" value="NZ_CP168248.1"/>
</dbReference>
<dbReference type="Proteomes" id="UP000423525">
    <property type="component" value="Chromosome"/>
</dbReference>
<evidence type="ECO:0000313" key="2">
    <source>
        <dbReference type="EMBL" id="VZH84314.1"/>
    </source>
</evidence>
<dbReference type="Proteomes" id="UP001265983">
    <property type="component" value="Unassembled WGS sequence"/>
</dbReference>
<reference evidence="1 4" key="2">
    <citation type="submission" date="2023-03" db="EMBL/GenBank/DDBJ databases">
        <title>Whole genome sequence of the first Corynebacterium rouxii strains isolated in Brazil: a recent member of Corynebacterium diphtheriae complex.</title>
        <authorList>
            <person name="Vieira V."/>
            <person name="Ramos J.N."/>
            <person name="Araujo M.R.B."/>
            <person name="Baio P.V."/>
            <person name="Sant'Anna L.O."/>
            <person name="Veras J.F.C."/>
            <person name="Vieira E.M.D."/>
            <person name="Sousa M.A.B."/>
            <person name="Camargo C.H."/>
            <person name="Sacchi C.T."/>
            <person name="Campos K.R."/>
            <person name="Santos M.B.N."/>
            <person name="Bokermann S."/>
            <person name="Alvim L.B."/>
            <person name="Santos L.S."/>
            <person name="Mattos-Guaraldi A.L."/>
        </authorList>
    </citation>
    <scope>NUCLEOTIDE SEQUENCE [LARGE SCALE GENOMIC DNA]</scope>
    <source>
        <strain evidence="1 4">70862</strain>
    </source>
</reference>
<reference evidence="2 3" key="1">
    <citation type="submission" date="2019-11" db="EMBL/GenBank/DDBJ databases">
        <authorList>
            <person name="Brisse S."/>
        </authorList>
    </citation>
    <scope>NUCLEOTIDE SEQUENCE [LARGE SCALE GENOMIC DNA]</scope>
    <source>
        <strain evidence="2">FRC0190</strain>
    </source>
</reference>
<dbReference type="PANTHER" id="PTHR35810">
    <property type="entry name" value="CYTOPLASMIC PROTEIN-RELATED"/>
    <property type="match status" value="1"/>
</dbReference>
<dbReference type="EMBL" id="JARUHM010000005">
    <property type="protein sequence ID" value="MDT9410218.1"/>
    <property type="molecule type" value="Genomic_DNA"/>
</dbReference>
<accession>A0A6I8MF77</accession>
<gene>
    <name evidence="1" type="primary">rhuM</name>
    <name evidence="2" type="ORF">FRC0190_00341</name>
    <name evidence="1" type="ORF">P8T80_02250</name>
</gene>
<protein>
    <submittedName>
        <fullName evidence="2">DNA-binding protein</fullName>
    </submittedName>
    <submittedName>
        <fullName evidence="1">RhuM family protein</fullName>
    </submittedName>
</protein>
<dbReference type="PANTHER" id="PTHR35810:SF1">
    <property type="entry name" value="CYTOPLASMIC PROTEIN"/>
    <property type="match status" value="1"/>
</dbReference>
<dbReference type="KEGG" id="crf:FRC0190_00341"/>
<proteinExistence type="predicted"/>
<dbReference type="EMBL" id="LR738855">
    <property type="protein sequence ID" value="VZH84314.1"/>
    <property type="molecule type" value="Genomic_DNA"/>
</dbReference>
<evidence type="ECO:0000313" key="4">
    <source>
        <dbReference type="Proteomes" id="UP001265983"/>
    </source>
</evidence>